<protein>
    <submittedName>
        <fullName evidence="2">DUF4400 domain-containing protein</fullName>
    </submittedName>
</protein>
<gene>
    <name evidence="2" type="ORF">EHC69_28475</name>
</gene>
<keyword evidence="1" id="KW-0812">Transmembrane</keyword>
<sequence length="217" mass="24626">MADTSKPPQRPVTPKEPTPWYGLPFVALGHLFWIWVLLIIVEWTSPLWGGITGLHAKQVFLQGLASLNTEQPDIAGKLMQLLKSSMETLAPMLTAHFNGALAFFEPYWHGVVYVTLSLFARTALLLYSWPLFLLACFLGMLDGLIVRQRRTAFMGRETETRHFYSRKALPWAMIITGYVWLLVPGIWPVSPVWMLLPGVMLTGVLVRSTFASYKKYL</sequence>
<reference evidence="2 3" key="1">
    <citation type="submission" date="2018-12" db="EMBL/GenBank/DDBJ databases">
        <title>Genomic insights into the evolutionary origins and pathogenicity of five Vibrio parahaemolyticus strains isolated from the shrimp with acute hepatopancreatic necrosis disease (AHPND).</title>
        <authorList>
            <person name="Yang Q."/>
            <person name="Dong X."/>
            <person name="Xie G."/>
            <person name="Fu S."/>
            <person name="Zou P."/>
            <person name="Sun J."/>
            <person name="Wang Y."/>
            <person name="Huang J."/>
        </authorList>
    </citation>
    <scope>NUCLEOTIDE SEQUENCE [LARGE SCALE GENOMIC DNA]</scope>
    <source>
        <strain evidence="2 3">20160303005-1</strain>
        <plasmid evidence="3">pvpsd2016-3</plasmid>
    </source>
</reference>
<keyword evidence="2" id="KW-0614">Plasmid</keyword>
<organism evidence="2 3">
    <name type="scientific">Vibrio parahaemolyticus</name>
    <dbReference type="NCBI Taxonomy" id="670"/>
    <lineage>
        <taxon>Bacteria</taxon>
        <taxon>Pseudomonadati</taxon>
        <taxon>Pseudomonadota</taxon>
        <taxon>Gammaproteobacteria</taxon>
        <taxon>Vibrionales</taxon>
        <taxon>Vibrionaceae</taxon>
        <taxon>Vibrio</taxon>
    </lineage>
</organism>
<name>A0AAX1G133_VIBPH</name>
<geneLocation type="plasmid" evidence="3">
    <name>pvpsd2016-3</name>
</geneLocation>
<dbReference type="EMBL" id="CP034302">
    <property type="protein sequence ID" value="QHH13199.1"/>
    <property type="molecule type" value="Genomic_DNA"/>
</dbReference>
<dbReference type="AlphaFoldDB" id="A0AAX1G133"/>
<keyword evidence="1" id="KW-0472">Membrane</keyword>
<dbReference type="Pfam" id="PF14348">
    <property type="entry name" value="DtrJ-like"/>
    <property type="match status" value="1"/>
</dbReference>
<feature type="transmembrane region" description="Helical" evidence="1">
    <location>
        <begin position="193"/>
        <end position="213"/>
    </location>
</feature>
<dbReference type="RefSeq" id="WP_086482441.1">
    <property type="nucleotide sequence ID" value="NZ_CP034302.1"/>
</dbReference>
<dbReference type="Proteomes" id="UP000464718">
    <property type="component" value="Plasmid pvpsd2016-3"/>
</dbReference>
<evidence type="ECO:0000256" key="1">
    <source>
        <dbReference type="SAM" id="Phobius"/>
    </source>
</evidence>
<feature type="transmembrane region" description="Helical" evidence="1">
    <location>
        <begin position="124"/>
        <end position="147"/>
    </location>
</feature>
<accession>A0AAX1G133</accession>
<feature type="transmembrane region" description="Helical" evidence="1">
    <location>
        <begin position="168"/>
        <end position="187"/>
    </location>
</feature>
<evidence type="ECO:0000313" key="2">
    <source>
        <dbReference type="EMBL" id="QHH13199.1"/>
    </source>
</evidence>
<feature type="transmembrane region" description="Helical" evidence="1">
    <location>
        <begin position="20"/>
        <end position="41"/>
    </location>
</feature>
<proteinExistence type="predicted"/>
<dbReference type="InterPro" id="IPR022266">
    <property type="entry name" value="DtrJ-like"/>
</dbReference>
<evidence type="ECO:0000313" key="3">
    <source>
        <dbReference type="Proteomes" id="UP000464718"/>
    </source>
</evidence>
<keyword evidence="1" id="KW-1133">Transmembrane helix</keyword>